<dbReference type="InterPro" id="IPR001789">
    <property type="entry name" value="Sig_transdc_resp-reg_receiver"/>
</dbReference>
<reference evidence="4" key="1">
    <citation type="submission" date="2016-12" db="EMBL/GenBank/DDBJ databases">
        <authorList>
            <person name="Herbold C."/>
        </authorList>
    </citation>
    <scope>NUCLEOTIDE SEQUENCE [LARGE SCALE GENOMIC DNA]</scope>
</reference>
<dbReference type="OrthoDB" id="9652at2157"/>
<dbReference type="PROSITE" id="PS50110">
    <property type="entry name" value="RESPONSE_REGULATORY"/>
    <property type="match status" value="1"/>
</dbReference>
<dbReference type="PANTHER" id="PTHR44591:SF3">
    <property type="entry name" value="RESPONSE REGULATORY DOMAIN-CONTAINING PROTEIN"/>
    <property type="match status" value="1"/>
</dbReference>
<dbReference type="Pfam" id="PF00072">
    <property type="entry name" value="Response_reg"/>
    <property type="match status" value="1"/>
</dbReference>
<keyword evidence="4" id="KW-1185">Reference proteome</keyword>
<dbReference type="RefSeq" id="WP_101009668.1">
    <property type="nucleotide sequence ID" value="NZ_FRFC01000003.1"/>
</dbReference>
<dbReference type="GO" id="GO:0000160">
    <property type="term" value="P:phosphorelay signal transduction system"/>
    <property type="evidence" value="ECO:0007669"/>
    <property type="project" value="InterPro"/>
</dbReference>
<accession>A0A2H1EHH2</accession>
<evidence type="ECO:0000256" key="1">
    <source>
        <dbReference type="ARBA" id="ARBA00022553"/>
    </source>
</evidence>
<protein>
    <submittedName>
        <fullName evidence="3">Response regulator receiver protein</fullName>
    </submittedName>
</protein>
<organism evidence="3 4">
    <name type="scientific">Nitrosotalea sinensis</name>
    <dbReference type="NCBI Taxonomy" id="1499975"/>
    <lineage>
        <taxon>Archaea</taxon>
        <taxon>Nitrososphaerota</taxon>
        <taxon>Nitrososphaeria</taxon>
        <taxon>Nitrosotaleales</taxon>
        <taxon>Nitrosotaleaceae</taxon>
        <taxon>Nitrosotalea</taxon>
    </lineage>
</organism>
<dbReference type="EMBL" id="FRFC01000003">
    <property type="protein sequence ID" value="SHO45569.1"/>
    <property type="molecule type" value="Genomic_DNA"/>
</dbReference>
<dbReference type="SMART" id="SM00448">
    <property type="entry name" value="REC"/>
    <property type="match status" value="1"/>
</dbReference>
<feature type="domain" description="Response regulatory" evidence="2">
    <location>
        <begin position="2"/>
        <end position="119"/>
    </location>
</feature>
<evidence type="ECO:0000313" key="4">
    <source>
        <dbReference type="Proteomes" id="UP000232412"/>
    </source>
</evidence>
<dbReference type="Proteomes" id="UP000232412">
    <property type="component" value="Unassembled WGS sequence"/>
</dbReference>
<sequence>MKILIIDDNQDITTAFSKYFKLCGHEVSTANNGQNGLQMIESDKNDVILLDIAMPDFSGRDIIDHLHKNNKIYLHTIVVLTASSVSDDDKNELKKKGVHSVLRKPIDPDELITYLGNIKP</sequence>
<evidence type="ECO:0000259" key="2">
    <source>
        <dbReference type="PROSITE" id="PS50110"/>
    </source>
</evidence>
<name>A0A2H1EHH2_9ARCH</name>
<dbReference type="SUPFAM" id="SSF52172">
    <property type="entry name" value="CheY-like"/>
    <property type="match status" value="1"/>
</dbReference>
<dbReference type="PANTHER" id="PTHR44591">
    <property type="entry name" value="STRESS RESPONSE REGULATOR PROTEIN 1"/>
    <property type="match status" value="1"/>
</dbReference>
<dbReference type="AlphaFoldDB" id="A0A2H1EHH2"/>
<evidence type="ECO:0000313" key="3">
    <source>
        <dbReference type="EMBL" id="SHO45569.1"/>
    </source>
</evidence>
<proteinExistence type="predicted"/>
<dbReference type="InterPro" id="IPR050595">
    <property type="entry name" value="Bact_response_regulator"/>
</dbReference>
<dbReference type="InterPro" id="IPR011006">
    <property type="entry name" value="CheY-like_superfamily"/>
</dbReference>
<dbReference type="Gene3D" id="3.40.50.2300">
    <property type="match status" value="1"/>
</dbReference>
<gene>
    <name evidence="3" type="ORF">NSIN_20701</name>
</gene>
<keyword evidence="1" id="KW-0597">Phosphoprotein</keyword>